<evidence type="ECO:0000259" key="3">
    <source>
        <dbReference type="Pfam" id="PF12770"/>
    </source>
</evidence>
<evidence type="ECO:0000259" key="2">
    <source>
        <dbReference type="Pfam" id="PF02861"/>
    </source>
</evidence>
<feature type="compositionally biased region" description="Low complexity" evidence="1">
    <location>
        <begin position="440"/>
        <end position="470"/>
    </location>
</feature>
<dbReference type="InterPro" id="IPR024983">
    <property type="entry name" value="CHAT_dom"/>
</dbReference>
<feature type="domain" description="Clp R" evidence="2">
    <location>
        <begin position="490"/>
        <end position="610"/>
    </location>
</feature>
<dbReference type="InterPro" id="IPR004176">
    <property type="entry name" value="Clp_R_N"/>
</dbReference>
<dbReference type="Gene3D" id="3.40.50.1460">
    <property type="match status" value="1"/>
</dbReference>
<dbReference type="SUPFAM" id="SSF81923">
    <property type="entry name" value="Double Clp-N motif"/>
    <property type="match status" value="1"/>
</dbReference>
<sequence>MMTTLQVRVTEPRPGRTQYSYELRSGDGSLVGPLEQEHTVPVSQDLVKGLCKEIDSAVKCAEPDGADALREELVRLGGQLYDALFPQTGRLDLVRRLREATGPLLVQSNETLVPWELLHDEDEFLGLTHDIGRRAKVEGFVVDGRSSDRIRRALVVGDTLGDLASAREEIARISAWLTGRGVECTVLSGAEASMTRVVGELADKVRPYDLFHFSGHVSGEPDAAGLMVHDRKFIGLDALQPLARRGAPPIVFVNGCTTASATLEPGSRALAQAATTMNACMSFMLMGAKTVVGTRTPVGDASALRFAEAFYQQLSEQSEAGAAVRGARAELAGAGDGTWASFVLYGDPSVKITAVDDAPPHPSPPGDARQRLRYSPQAAELLRKARRFGAMRGLITSVDLLTALLDTDEVRERAVVRIGSRRLQQLTTMLEQVQSYAPASDGAASASGGDTSTSATSATGGTGSSRAGDTAVKDPAQDRATRNGSGRIAFSDTIARVVEGADAAAVAAGRDTVGVDDIAQAFLDTGGGNCAELLKVCGVRPERLLSPTMPAGERADEEERRLDLTALGPGAAAAVRSARLLAATGEKRISTSLLLQAFAVAGSDVLRGALAEQGEEGREAYRRMARLGRPRPSEFYGRTRDKLERLTSQAAETGTPVGEEALLIELLADEDSTARKLLHKLGVEPELLIQALRDAADPH</sequence>
<gene>
    <name evidence="4" type="ORF">ABII15_22695</name>
</gene>
<dbReference type="RefSeq" id="WP_353944153.1">
    <property type="nucleotide sequence ID" value="NZ_CP159534.1"/>
</dbReference>
<feature type="region of interest" description="Disordered" evidence="1">
    <location>
        <begin position="440"/>
        <end position="485"/>
    </location>
</feature>
<dbReference type="InterPro" id="IPR036628">
    <property type="entry name" value="Clp_N_dom_sf"/>
</dbReference>
<dbReference type="Pfam" id="PF12770">
    <property type="entry name" value="CHAT"/>
    <property type="match status" value="1"/>
</dbReference>
<dbReference type="Pfam" id="PF02861">
    <property type="entry name" value="Clp_N"/>
    <property type="match status" value="1"/>
</dbReference>
<accession>A0AAU8IWJ8</accession>
<proteinExistence type="predicted"/>
<feature type="compositionally biased region" description="Basic and acidic residues" evidence="1">
    <location>
        <begin position="471"/>
        <end position="481"/>
    </location>
</feature>
<reference evidence="4" key="1">
    <citation type="submission" date="2024-06" db="EMBL/GenBank/DDBJ databases">
        <title>Streptomyces sp. strain HUAS MG91 genome sequences.</title>
        <authorList>
            <person name="Mo P."/>
        </authorList>
    </citation>
    <scope>NUCLEOTIDE SEQUENCE</scope>
    <source>
        <strain evidence="4">HUAS MG91</strain>
    </source>
</reference>
<dbReference type="AlphaFoldDB" id="A0AAU8IWJ8"/>
<feature type="region of interest" description="Disordered" evidence="1">
    <location>
        <begin position="354"/>
        <end position="373"/>
    </location>
</feature>
<dbReference type="KEGG" id="stac:ABII15_22695"/>
<evidence type="ECO:0000313" key="4">
    <source>
        <dbReference type="EMBL" id="XCJ72595.1"/>
    </source>
</evidence>
<dbReference type="EMBL" id="CP159534">
    <property type="protein sequence ID" value="XCJ72595.1"/>
    <property type="molecule type" value="Genomic_DNA"/>
</dbReference>
<organism evidence="4">
    <name type="scientific">Streptomyces tabacisoli</name>
    <dbReference type="NCBI Taxonomy" id="3156398"/>
    <lineage>
        <taxon>Bacteria</taxon>
        <taxon>Bacillati</taxon>
        <taxon>Actinomycetota</taxon>
        <taxon>Actinomycetes</taxon>
        <taxon>Kitasatosporales</taxon>
        <taxon>Streptomycetaceae</taxon>
        <taxon>Streptomyces</taxon>
    </lineage>
</organism>
<protein>
    <submittedName>
        <fullName evidence="4">CHAT domain-containing protein</fullName>
    </submittedName>
</protein>
<evidence type="ECO:0000256" key="1">
    <source>
        <dbReference type="SAM" id="MobiDB-lite"/>
    </source>
</evidence>
<dbReference type="Gene3D" id="1.10.1780.10">
    <property type="entry name" value="Clp, N-terminal domain"/>
    <property type="match status" value="2"/>
</dbReference>
<feature type="domain" description="CHAT" evidence="3">
    <location>
        <begin position="75"/>
        <end position="347"/>
    </location>
</feature>
<name>A0AAU8IWJ8_9ACTN</name>